<name>A0A517YME8_9BACT</name>
<evidence type="ECO:0000313" key="1">
    <source>
        <dbReference type="EMBL" id="QDU31395.1"/>
    </source>
</evidence>
<sequence length="87" mass="9638">MAKQVAVFTLIDNNLADPVVGNFAGQLGGSLVNVNGFNKQISYIRAATETTSKSRSRCLKLLSVFRKRELLFEEGWAQGESTRSKSW</sequence>
<evidence type="ECO:0000313" key="2">
    <source>
        <dbReference type="Proteomes" id="UP000315017"/>
    </source>
</evidence>
<dbReference type="AlphaFoldDB" id="A0A517YME8"/>
<reference evidence="1 2" key="1">
    <citation type="submission" date="2019-02" db="EMBL/GenBank/DDBJ databases">
        <title>Deep-cultivation of Planctomycetes and their phenomic and genomic characterization uncovers novel biology.</title>
        <authorList>
            <person name="Wiegand S."/>
            <person name="Jogler M."/>
            <person name="Boedeker C."/>
            <person name="Pinto D."/>
            <person name="Vollmers J."/>
            <person name="Rivas-Marin E."/>
            <person name="Kohn T."/>
            <person name="Peeters S.H."/>
            <person name="Heuer A."/>
            <person name="Rast P."/>
            <person name="Oberbeckmann S."/>
            <person name="Bunk B."/>
            <person name="Jeske O."/>
            <person name="Meyerdierks A."/>
            <person name="Storesund J.E."/>
            <person name="Kallscheuer N."/>
            <person name="Luecker S."/>
            <person name="Lage O.M."/>
            <person name="Pohl T."/>
            <person name="Merkel B.J."/>
            <person name="Hornburger P."/>
            <person name="Mueller R.-W."/>
            <person name="Bruemmer F."/>
            <person name="Labrenz M."/>
            <person name="Spormann A.M."/>
            <person name="Op den Camp H."/>
            <person name="Overmann J."/>
            <person name="Amann R."/>
            <person name="Jetten M.S.M."/>
            <person name="Mascher T."/>
            <person name="Medema M.H."/>
            <person name="Devos D.P."/>
            <person name="Kaster A.-K."/>
            <person name="Ovreas L."/>
            <person name="Rohde M."/>
            <person name="Galperin M.Y."/>
            <person name="Jogler C."/>
        </authorList>
    </citation>
    <scope>NUCLEOTIDE SEQUENCE [LARGE SCALE GENOMIC DNA]</scope>
    <source>
        <strain evidence="1 2">ETA_A8</strain>
    </source>
</reference>
<accession>A0A517YME8</accession>
<proteinExistence type="predicted"/>
<dbReference type="Proteomes" id="UP000315017">
    <property type="component" value="Chromosome"/>
</dbReference>
<dbReference type="EMBL" id="CP036274">
    <property type="protein sequence ID" value="QDU31395.1"/>
    <property type="molecule type" value="Genomic_DNA"/>
</dbReference>
<gene>
    <name evidence="1" type="ORF">ETAA8_65520</name>
</gene>
<dbReference type="RefSeq" id="WP_145098460.1">
    <property type="nucleotide sequence ID" value="NZ_CP036274.1"/>
</dbReference>
<dbReference type="KEGG" id="aagg:ETAA8_65520"/>
<protein>
    <submittedName>
        <fullName evidence="1">Uncharacterized protein</fullName>
    </submittedName>
</protein>
<organism evidence="1 2">
    <name type="scientific">Anatilimnocola aggregata</name>
    <dbReference type="NCBI Taxonomy" id="2528021"/>
    <lineage>
        <taxon>Bacteria</taxon>
        <taxon>Pseudomonadati</taxon>
        <taxon>Planctomycetota</taxon>
        <taxon>Planctomycetia</taxon>
        <taxon>Pirellulales</taxon>
        <taxon>Pirellulaceae</taxon>
        <taxon>Anatilimnocola</taxon>
    </lineage>
</organism>
<keyword evidence="2" id="KW-1185">Reference proteome</keyword>